<reference evidence="1 2" key="1">
    <citation type="submission" date="2019-03" db="EMBL/GenBank/DDBJ databases">
        <title>Single cell metagenomics reveals metabolic interactions within the superorganism composed of flagellate Streblomastix strix and complex community of Bacteroidetes bacteria on its surface.</title>
        <authorList>
            <person name="Treitli S.C."/>
            <person name="Kolisko M."/>
            <person name="Husnik F."/>
            <person name="Keeling P."/>
            <person name="Hampl V."/>
        </authorList>
    </citation>
    <scope>NUCLEOTIDE SEQUENCE [LARGE SCALE GENOMIC DNA]</scope>
    <source>
        <strain evidence="1">ST1C</strain>
    </source>
</reference>
<protein>
    <submittedName>
        <fullName evidence="1">Uncharacterized protein</fullName>
    </submittedName>
</protein>
<evidence type="ECO:0000313" key="1">
    <source>
        <dbReference type="EMBL" id="KAA6373892.1"/>
    </source>
</evidence>
<accession>A0A5J4UV08</accession>
<evidence type="ECO:0000313" key="2">
    <source>
        <dbReference type="Proteomes" id="UP000324800"/>
    </source>
</evidence>
<dbReference type="EMBL" id="SNRW01012385">
    <property type="protein sequence ID" value="KAA6373892.1"/>
    <property type="molecule type" value="Genomic_DNA"/>
</dbReference>
<dbReference type="Proteomes" id="UP000324800">
    <property type="component" value="Unassembled WGS sequence"/>
</dbReference>
<comment type="caution">
    <text evidence="1">The sequence shown here is derived from an EMBL/GenBank/DDBJ whole genome shotgun (WGS) entry which is preliminary data.</text>
</comment>
<sequence>MSSGDLQHLIEFKYGDQVSFPADGNKIFHCGQRLQIEVDFKSVPSKVVFFINGKQQKNYVTGIPDQIRFFV</sequence>
<dbReference type="AlphaFoldDB" id="A0A5J4UV08"/>
<organism evidence="1 2">
    <name type="scientific">Streblomastix strix</name>
    <dbReference type="NCBI Taxonomy" id="222440"/>
    <lineage>
        <taxon>Eukaryota</taxon>
        <taxon>Metamonada</taxon>
        <taxon>Preaxostyla</taxon>
        <taxon>Oxymonadida</taxon>
        <taxon>Streblomastigidae</taxon>
        <taxon>Streblomastix</taxon>
    </lineage>
</organism>
<gene>
    <name evidence="1" type="ORF">EZS28_030581</name>
</gene>
<name>A0A5J4UV08_9EUKA</name>
<proteinExistence type="predicted"/>